<organism evidence="1 2">
    <name type="scientific">Liparis tanakae</name>
    <name type="common">Tanaka's snailfish</name>
    <dbReference type="NCBI Taxonomy" id="230148"/>
    <lineage>
        <taxon>Eukaryota</taxon>
        <taxon>Metazoa</taxon>
        <taxon>Chordata</taxon>
        <taxon>Craniata</taxon>
        <taxon>Vertebrata</taxon>
        <taxon>Euteleostomi</taxon>
        <taxon>Actinopterygii</taxon>
        <taxon>Neopterygii</taxon>
        <taxon>Teleostei</taxon>
        <taxon>Neoteleostei</taxon>
        <taxon>Acanthomorphata</taxon>
        <taxon>Eupercaria</taxon>
        <taxon>Perciformes</taxon>
        <taxon>Cottioidei</taxon>
        <taxon>Cottales</taxon>
        <taxon>Liparidae</taxon>
        <taxon>Liparis</taxon>
    </lineage>
</organism>
<evidence type="ECO:0000313" key="2">
    <source>
        <dbReference type="Proteomes" id="UP000314294"/>
    </source>
</evidence>
<sequence length="59" mass="6201">MKYCTCSTVQGGPLYLLGPMNWTVQAEALAGGARGAALPRGLDIYFSSLGSPQDPNILE</sequence>
<keyword evidence="2" id="KW-1185">Reference proteome</keyword>
<dbReference type="Proteomes" id="UP000314294">
    <property type="component" value="Unassembled WGS sequence"/>
</dbReference>
<gene>
    <name evidence="1" type="ORF">EYF80_044290</name>
</gene>
<dbReference type="AlphaFoldDB" id="A0A4Z2FW84"/>
<name>A0A4Z2FW84_9TELE</name>
<comment type="caution">
    <text evidence="1">The sequence shown here is derived from an EMBL/GenBank/DDBJ whole genome shotgun (WGS) entry which is preliminary data.</text>
</comment>
<evidence type="ECO:0000313" key="1">
    <source>
        <dbReference type="EMBL" id="TNN45506.1"/>
    </source>
</evidence>
<accession>A0A4Z2FW84</accession>
<dbReference type="EMBL" id="SRLO01000843">
    <property type="protein sequence ID" value="TNN45506.1"/>
    <property type="molecule type" value="Genomic_DNA"/>
</dbReference>
<proteinExistence type="predicted"/>
<reference evidence="1 2" key="1">
    <citation type="submission" date="2019-03" db="EMBL/GenBank/DDBJ databases">
        <title>First draft genome of Liparis tanakae, snailfish: a comprehensive survey of snailfish specific genes.</title>
        <authorList>
            <person name="Kim W."/>
            <person name="Song I."/>
            <person name="Jeong J.-H."/>
            <person name="Kim D."/>
            <person name="Kim S."/>
            <person name="Ryu S."/>
            <person name="Song J.Y."/>
            <person name="Lee S.K."/>
        </authorList>
    </citation>
    <scope>NUCLEOTIDE SEQUENCE [LARGE SCALE GENOMIC DNA]</scope>
    <source>
        <tissue evidence="1">Muscle</tissue>
    </source>
</reference>
<protein>
    <submittedName>
        <fullName evidence="1">Uncharacterized protein</fullName>
    </submittedName>
</protein>